<evidence type="ECO:0000313" key="3">
    <source>
        <dbReference type="Proteomes" id="UP000325529"/>
    </source>
</evidence>
<proteinExistence type="predicted"/>
<evidence type="ECO:0008006" key="4">
    <source>
        <dbReference type="Google" id="ProtNLM"/>
    </source>
</evidence>
<feature type="region of interest" description="Disordered" evidence="1">
    <location>
        <begin position="33"/>
        <end position="92"/>
    </location>
</feature>
<gene>
    <name evidence="2" type="ORF">CP970_42310</name>
</gene>
<sequence>MGLLYTDGLTEARLVDGTAFGLDRFADSVIRASTAGVPPRRRHVPGDRGGVEDHEDPHHPRPHRHRRRLVHEVTEGAVKPEEKNLAADVENP</sequence>
<dbReference type="KEGG" id="ska:CP970_42310"/>
<organism evidence="2 3">
    <name type="scientific">Streptomyces kanamyceticus</name>
    <dbReference type="NCBI Taxonomy" id="1967"/>
    <lineage>
        <taxon>Bacteria</taxon>
        <taxon>Bacillati</taxon>
        <taxon>Actinomycetota</taxon>
        <taxon>Actinomycetes</taxon>
        <taxon>Kitasatosporales</taxon>
        <taxon>Streptomycetaceae</taxon>
        <taxon>Streptomyces</taxon>
    </lineage>
</organism>
<dbReference type="Proteomes" id="UP000325529">
    <property type="component" value="Chromosome"/>
</dbReference>
<accession>A0A5J6GLA3</accession>
<evidence type="ECO:0000256" key="1">
    <source>
        <dbReference type="SAM" id="MobiDB-lite"/>
    </source>
</evidence>
<reference evidence="2 3" key="1">
    <citation type="submission" date="2017-09" db="EMBL/GenBank/DDBJ databases">
        <authorList>
            <person name="Lee N."/>
            <person name="Cho B.-K."/>
        </authorList>
    </citation>
    <scope>NUCLEOTIDE SEQUENCE [LARGE SCALE GENOMIC DNA]</scope>
    <source>
        <strain evidence="2 3">ATCC 12853</strain>
    </source>
</reference>
<dbReference type="AlphaFoldDB" id="A0A5J6GLA3"/>
<feature type="compositionally biased region" description="Basic and acidic residues" evidence="1">
    <location>
        <begin position="70"/>
        <end position="85"/>
    </location>
</feature>
<feature type="compositionally biased region" description="Basic residues" evidence="1">
    <location>
        <begin position="60"/>
        <end position="69"/>
    </location>
</feature>
<dbReference type="EMBL" id="CP023699">
    <property type="protein sequence ID" value="QEU96700.1"/>
    <property type="molecule type" value="Genomic_DNA"/>
</dbReference>
<feature type="compositionally biased region" description="Basic and acidic residues" evidence="1">
    <location>
        <begin position="44"/>
        <end position="59"/>
    </location>
</feature>
<evidence type="ECO:0000313" key="2">
    <source>
        <dbReference type="EMBL" id="QEU96700.1"/>
    </source>
</evidence>
<keyword evidence="3" id="KW-1185">Reference proteome</keyword>
<dbReference type="RefSeq" id="WP_107098884.1">
    <property type="nucleotide sequence ID" value="NZ_CP023699.1"/>
</dbReference>
<protein>
    <recommendedName>
        <fullName evidence="4">PPM-type phosphatase domain-containing protein</fullName>
    </recommendedName>
</protein>
<name>A0A5J6GLA3_STRKN</name>